<dbReference type="Pfam" id="PF00314">
    <property type="entry name" value="Thaumatin"/>
    <property type="match status" value="1"/>
</dbReference>
<dbReference type="SMART" id="SM00205">
    <property type="entry name" value="THN"/>
    <property type="match status" value="1"/>
</dbReference>
<feature type="disulfide bond" evidence="1">
    <location>
        <begin position="95"/>
        <end position="101"/>
    </location>
</feature>
<dbReference type="FunFam" id="2.60.110.10:FF:000004">
    <property type="entry name" value="THAUMATIN-LIKE PROTEIN 1"/>
    <property type="match status" value="1"/>
</dbReference>
<feature type="signal peptide" evidence="2">
    <location>
        <begin position="1"/>
        <end position="18"/>
    </location>
</feature>
<reference evidence="3 4" key="1">
    <citation type="journal article" date="2016" name="Mol. Biol. Evol.">
        <title>Comparative Genomics of Early-Diverging Mushroom-Forming Fungi Provides Insights into the Origins of Lignocellulose Decay Capabilities.</title>
        <authorList>
            <person name="Nagy L.G."/>
            <person name="Riley R."/>
            <person name="Tritt A."/>
            <person name="Adam C."/>
            <person name="Daum C."/>
            <person name="Floudas D."/>
            <person name="Sun H."/>
            <person name="Yadav J.S."/>
            <person name="Pangilinan J."/>
            <person name="Larsson K.H."/>
            <person name="Matsuura K."/>
            <person name="Barry K."/>
            <person name="Labutti K."/>
            <person name="Kuo R."/>
            <person name="Ohm R.A."/>
            <person name="Bhattacharya S.S."/>
            <person name="Shirouzu T."/>
            <person name="Yoshinaga Y."/>
            <person name="Martin F.M."/>
            <person name="Grigoriev I.V."/>
            <person name="Hibbett D.S."/>
        </authorList>
    </citation>
    <scope>NUCLEOTIDE SEQUENCE [LARGE SCALE GENOMIC DNA]</scope>
    <source>
        <strain evidence="3 4">HHB12029</strain>
    </source>
</reference>
<dbReference type="InParanoid" id="A0A165EUP5"/>
<dbReference type="PROSITE" id="PS51367">
    <property type="entry name" value="THAUMATIN_2"/>
    <property type="match status" value="1"/>
</dbReference>
<evidence type="ECO:0000256" key="2">
    <source>
        <dbReference type="SAM" id="SignalP"/>
    </source>
</evidence>
<dbReference type="AlphaFoldDB" id="A0A165EUP5"/>
<feature type="disulfide bond" evidence="1">
    <location>
        <begin position="181"/>
        <end position="190"/>
    </location>
</feature>
<feature type="disulfide bond" evidence="1">
    <location>
        <begin position="148"/>
        <end position="230"/>
    </location>
</feature>
<name>A0A165EUP5_EXIGL</name>
<feature type="chain" id="PRO_5007857420" evidence="2">
    <location>
        <begin position="19"/>
        <end position="242"/>
    </location>
</feature>
<dbReference type="OrthoDB" id="430315at2759"/>
<proteinExistence type="predicted"/>
<evidence type="ECO:0000256" key="1">
    <source>
        <dbReference type="PIRSR" id="PIRSR002703-1"/>
    </source>
</evidence>
<dbReference type="SUPFAM" id="SSF49870">
    <property type="entry name" value="Osmotin, thaumatin-like protein"/>
    <property type="match status" value="1"/>
</dbReference>
<evidence type="ECO:0000313" key="3">
    <source>
        <dbReference type="EMBL" id="KZV87730.1"/>
    </source>
</evidence>
<gene>
    <name evidence="3" type="ORF">EXIGLDRAFT_799897</name>
</gene>
<evidence type="ECO:0000313" key="4">
    <source>
        <dbReference type="Proteomes" id="UP000077266"/>
    </source>
</evidence>
<accession>A0A165EUP5</accession>
<dbReference type="InterPro" id="IPR037176">
    <property type="entry name" value="Osmotin/thaumatin-like_sf"/>
</dbReference>
<dbReference type="STRING" id="1314781.A0A165EUP5"/>
<feature type="disulfide bond" evidence="1">
    <location>
        <begin position="78"/>
        <end position="90"/>
    </location>
</feature>
<dbReference type="PANTHER" id="PTHR31048">
    <property type="entry name" value="OS03G0233200 PROTEIN"/>
    <property type="match status" value="1"/>
</dbReference>
<dbReference type="PIRSF" id="PIRSF002703">
    <property type="entry name" value="Thaumatin"/>
    <property type="match status" value="1"/>
</dbReference>
<feature type="disulfide bond" evidence="1">
    <location>
        <begin position="153"/>
        <end position="216"/>
    </location>
</feature>
<keyword evidence="1" id="KW-1015">Disulfide bond</keyword>
<dbReference type="EMBL" id="KV426117">
    <property type="protein sequence ID" value="KZV87730.1"/>
    <property type="molecule type" value="Genomic_DNA"/>
</dbReference>
<feature type="disulfide bond" evidence="1">
    <location>
        <begin position="28"/>
        <end position="241"/>
    </location>
</feature>
<keyword evidence="4" id="KW-1185">Reference proteome</keyword>
<dbReference type="PRINTS" id="PR00347">
    <property type="entry name" value="THAUMATIN"/>
</dbReference>
<keyword evidence="2" id="KW-0732">Signal</keyword>
<dbReference type="InterPro" id="IPR001938">
    <property type="entry name" value="Thaumatin"/>
</dbReference>
<sequence>MQLTVLISLAALALTATADRTITVRNKCKQTIWPAIFTPPGFPAPKVDTGFKLAPGGHKSFKVPGNWTSGRIWGRTGCDFGKKVPGPLQCETGGCNGGLKCAKQGGTGVPPATLAEWTLKPGNVPDWYDVSLVDGFNLPMRIDATQGCHAAGCGANLNTHCPAKLQKKNGKGKVVGCLSSCVATGLEKNCCSGSHNTPQTCPKSKVDYYSYFKKGCPNSYVYAYAALWTCAKPADYTLTFCP</sequence>
<dbReference type="Gene3D" id="2.60.110.10">
    <property type="entry name" value="Thaumatin"/>
    <property type="match status" value="1"/>
</dbReference>
<organism evidence="3 4">
    <name type="scientific">Exidia glandulosa HHB12029</name>
    <dbReference type="NCBI Taxonomy" id="1314781"/>
    <lineage>
        <taxon>Eukaryota</taxon>
        <taxon>Fungi</taxon>
        <taxon>Dikarya</taxon>
        <taxon>Basidiomycota</taxon>
        <taxon>Agaricomycotina</taxon>
        <taxon>Agaricomycetes</taxon>
        <taxon>Auriculariales</taxon>
        <taxon>Exidiaceae</taxon>
        <taxon>Exidia</taxon>
    </lineage>
</organism>
<dbReference type="Proteomes" id="UP000077266">
    <property type="component" value="Unassembled WGS sequence"/>
</dbReference>
<feature type="disulfide bond" evidence="1">
    <location>
        <begin position="161"/>
        <end position="177"/>
    </location>
</feature>
<protein>
    <submittedName>
        <fullName evidence="3">Thaumatin type pathogenesis-related group 5 protein</fullName>
    </submittedName>
</protein>
<feature type="disulfide bond" evidence="1">
    <location>
        <begin position="191"/>
        <end position="201"/>
    </location>
</feature>